<dbReference type="GO" id="GO:0019634">
    <property type="term" value="P:organic phosphonate metabolic process"/>
    <property type="evidence" value="ECO:0007669"/>
    <property type="project" value="UniProtKB-UniRule"/>
</dbReference>
<comment type="catalytic activity">
    <reaction evidence="1 6">
        <text>alpha-D-ribose 1,5-bisphosphate + ATP = 5-phospho-alpha-D-ribose 1-diphosphate + ADP</text>
        <dbReference type="Rhea" id="RHEA:20109"/>
        <dbReference type="ChEBI" id="CHEBI:30616"/>
        <dbReference type="ChEBI" id="CHEBI:58017"/>
        <dbReference type="ChEBI" id="CHEBI:68688"/>
        <dbReference type="ChEBI" id="CHEBI:456216"/>
        <dbReference type="EC" id="2.7.4.23"/>
    </reaction>
</comment>
<gene>
    <name evidence="6" type="primary">phnN</name>
    <name evidence="8" type="ORF">C4K04_4857</name>
</gene>
<sequence>MPGRLIYLMGPSGSGKDSLIEAARRPLAQLGCDVVRRVITRSAESVGEEAHGVSADEFERLERQGAFALCWRANGLAYGIPVQIDEWLASGRHVLINGSRAYLDQARRHYPQLLAILLTVDIDVLRQRLMNRGRESATQIEARLKRSALFSADDAPELGESVFFLDNSGELSVTLERFLKLLRDQGISAAQGRT</sequence>
<name>A0A3G7TUC1_9PSED</name>
<keyword evidence="4 6" id="KW-0547">Nucleotide-binding</keyword>
<evidence type="ECO:0000256" key="4">
    <source>
        <dbReference type="ARBA" id="ARBA00022741"/>
    </source>
</evidence>
<dbReference type="Proteomes" id="UP000268048">
    <property type="component" value="Chromosome"/>
</dbReference>
<dbReference type="InterPro" id="IPR012699">
    <property type="entry name" value="PhnN"/>
</dbReference>
<evidence type="ECO:0000256" key="2">
    <source>
        <dbReference type="ARBA" id="ARBA00005069"/>
    </source>
</evidence>
<dbReference type="SUPFAM" id="SSF52540">
    <property type="entry name" value="P-loop containing nucleoside triphosphate hydrolases"/>
    <property type="match status" value="1"/>
</dbReference>
<dbReference type="InterPro" id="IPR008145">
    <property type="entry name" value="GK/Ca_channel_bsu"/>
</dbReference>
<feature type="domain" description="Guanylate kinase/L-type calcium channel beta subunit" evidence="7">
    <location>
        <begin position="2"/>
        <end position="186"/>
    </location>
</feature>
<comment type="similarity">
    <text evidence="6">Belongs to the ribose 1,5-bisphosphokinase family.</text>
</comment>
<dbReference type="EC" id="2.7.4.23" evidence="6"/>
<comment type="pathway">
    <text evidence="2 6">Metabolic intermediate biosynthesis; 5-phospho-alpha-D-ribose 1-diphosphate biosynthesis; 5-phospho-alpha-D-ribose 1-diphosphate from D-ribose 5-phosphate (route II): step 3/3.</text>
</comment>
<comment type="function">
    <text evidence="6">Catalyzes the phosphorylation of ribose 1,5-bisphosphate to 5-phospho-D-ribosyl alpha-1-diphosphate (PRPP).</text>
</comment>
<proteinExistence type="inferred from homology"/>
<dbReference type="GO" id="GO:0005524">
    <property type="term" value="F:ATP binding"/>
    <property type="evidence" value="ECO:0007669"/>
    <property type="project" value="UniProtKB-KW"/>
</dbReference>
<dbReference type="AlphaFoldDB" id="A0A3G7TUC1"/>
<protein>
    <recommendedName>
        <fullName evidence="6">Ribose 1,5-bisphosphate phosphokinase PhnN</fullName>
        <ecNumber evidence="6">2.7.4.23</ecNumber>
    </recommendedName>
    <alternativeName>
        <fullName evidence="6">Ribose 1,5-bisphosphokinase</fullName>
    </alternativeName>
</protein>
<dbReference type="GO" id="GO:0005829">
    <property type="term" value="C:cytosol"/>
    <property type="evidence" value="ECO:0007669"/>
    <property type="project" value="TreeGrafter"/>
</dbReference>
<dbReference type="SMART" id="SM00072">
    <property type="entry name" value="GuKc"/>
    <property type="match status" value="1"/>
</dbReference>
<dbReference type="PANTHER" id="PTHR23117">
    <property type="entry name" value="GUANYLATE KINASE-RELATED"/>
    <property type="match status" value="1"/>
</dbReference>
<organism evidence="8 9">
    <name type="scientific">Pseudomonas chlororaphis</name>
    <dbReference type="NCBI Taxonomy" id="587753"/>
    <lineage>
        <taxon>Bacteria</taxon>
        <taxon>Pseudomonadati</taxon>
        <taxon>Pseudomonadota</taxon>
        <taxon>Gammaproteobacteria</taxon>
        <taxon>Pseudomonadales</taxon>
        <taxon>Pseudomonadaceae</taxon>
        <taxon>Pseudomonas</taxon>
    </lineage>
</organism>
<dbReference type="PANTHER" id="PTHR23117:SF8">
    <property type="entry name" value="RIBOSE 1,5-BISPHOSPHATE PHOSPHOKINASE PHNN"/>
    <property type="match status" value="1"/>
</dbReference>
<dbReference type="NCBIfam" id="TIGR02322">
    <property type="entry name" value="phosphon_PhnN"/>
    <property type="match status" value="1"/>
</dbReference>
<evidence type="ECO:0000256" key="3">
    <source>
        <dbReference type="ARBA" id="ARBA00022679"/>
    </source>
</evidence>
<dbReference type="GO" id="GO:0033863">
    <property type="term" value="F:ribose 1,5-bisphosphate phosphokinase activity"/>
    <property type="evidence" value="ECO:0007669"/>
    <property type="project" value="UniProtKB-UniRule"/>
</dbReference>
<dbReference type="UniPathway" id="UPA00087">
    <property type="reaction ID" value="UER00175"/>
</dbReference>
<evidence type="ECO:0000259" key="7">
    <source>
        <dbReference type="SMART" id="SM00072"/>
    </source>
</evidence>
<keyword evidence="5 6" id="KW-0067">ATP-binding</keyword>
<dbReference type="Gene3D" id="3.40.50.300">
    <property type="entry name" value="P-loop containing nucleotide triphosphate hydrolases"/>
    <property type="match status" value="1"/>
</dbReference>
<keyword evidence="3 6" id="KW-0808">Transferase</keyword>
<evidence type="ECO:0000256" key="6">
    <source>
        <dbReference type="HAMAP-Rule" id="MF_00836"/>
    </source>
</evidence>
<evidence type="ECO:0000313" key="8">
    <source>
        <dbReference type="EMBL" id="AZE50511.1"/>
    </source>
</evidence>
<dbReference type="RefSeq" id="WP_124321893.1">
    <property type="nucleotide sequence ID" value="NZ_CP027753.1"/>
</dbReference>
<dbReference type="InterPro" id="IPR027417">
    <property type="entry name" value="P-loop_NTPase"/>
</dbReference>
<accession>A0A3G7TUC1</accession>
<evidence type="ECO:0000256" key="1">
    <source>
        <dbReference type="ARBA" id="ARBA00000373"/>
    </source>
</evidence>
<evidence type="ECO:0000313" key="9">
    <source>
        <dbReference type="Proteomes" id="UP000268048"/>
    </source>
</evidence>
<feature type="binding site" evidence="6">
    <location>
        <begin position="10"/>
        <end position="17"/>
    </location>
    <ligand>
        <name>ATP</name>
        <dbReference type="ChEBI" id="CHEBI:30616"/>
    </ligand>
</feature>
<dbReference type="NCBIfam" id="NF007485">
    <property type="entry name" value="PRK10078.1"/>
    <property type="match status" value="1"/>
</dbReference>
<keyword evidence="8" id="KW-0418">Kinase</keyword>
<dbReference type="HAMAP" id="MF_00836">
    <property type="entry name" value="PhnN"/>
    <property type="match status" value="1"/>
</dbReference>
<evidence type="ECO:0000256" key="5">
    <source>
        <dbReference type="ARBA" id="ARBA00022840"/>
    </source>
</evidence>
<dbReference type="GO" id="GO:0006015">
    <property type="term" value="P:5-phosphoribose 1-diphosphate biosynthetic process"/>
    <property type="evidence" value="ECO:0007669"/>
    <property type="project" value="UniProtKB-UniRule"/>
</dbReference>
<dbReference type="EMBL" id="CP027753">
    <property type="protein sequence ID" value="AZE50511.1"/>
    <property type="molecule type" value="Genomic_DNA"/>
</dbReference>
<reference evidence="8 9" key="1">
    <citation type="submission" date="2018-03" db="EMBL/GenBank/DDBJ databases">
        <title>Diversity of phytobeneficial traits revealed by whole-genome analysis of worldwide-isolated phenazine-producing Pseudomonas spp.</title>
        <authorList>
            <person name="Biessy A."/>
            <person name="Novinscak A."/>
            <person name="Blom J."/>
            <person name="Leger G."/>
            <person name="Thomashow L.S."/>
            <person name="Cazorla F.M."/>
            <person name="Josic D."/>
            <person name="Filion M."/>
        </authorList>
    </citation>
    <scope>NUCLEOTIDE SEQUENCE [LARGE SCALE GENOMIC DNA]</scope>
    <source>
        <strain evidence="8 9">B25</strain>
    </source>
</reference>